<reference evidence="7" key="1">
    <citation type="submission" date="2018-12" db="EMBL/GenBank/DDBJ databases">
        <title>Tengunoibacter tsumagoiensis gen. nov., sp. nov., Dictyobacter kobayashii sp. nov., D. alpinus sp. nov., and D. joshuensis sp. nov. and description of Dictyobacteraceae fam. nov. within the order Ktedonobacterales isolated from Tengu-no-mugimeshi.</title>
        <authorList>
            <person name="Wang C.M."/>
            <person name="Zheng Y."/>
            <person name="Sakai Y."/>
            <person name="Toyoda A."/>
            <person name="Minakuchi Y."/>
            <person name="Abe K."/>
            <person name="Yokota A."/>
            <person name="Yabe S."/>
        </authorList>
    </citation>
    <scope>NUCLEOTIDE SEQUENCE [LARGE SCALE GENOMIC DNA]</scope>
    <source>
        <strain evidence="7">Uno11</strain>
    </source>
</reference>
<dbReference type="Gene3D" id="3.90.1310.10">
    <property type="entry name" value="Penicillin-binding protein 2a (Domain 2)"/>
    <property type="match status" value="1"/>
</dbReference>
<dbReference type="PANTHER" id="PTHR30627">
    <property type="entry name" value="PEPTIDOGLYCAN D,D-TRANSPEPTIDASE"/>
    <property type="match status" value="1"/>
</dbReference>
<dbReference type="PANTHER" id="PTHR30627:SF1">
    <property type="entry name" value="PEPTIDOGLYCAN D,D-TRANSPEPTIDASE FTSI"/>
    <property type="match status" value="1"/>
</dbReference>
<evidence type="ECO:0000259" key="4">
    <source>
        <dbReference type="Pfam" id="PF00905"/>
    </source>
</evidence>
<evidence type="ECO:0000256" key="1">
    <source>
        <dbReference type="ARBA" id="ARBA00004370"/>
    </source>
</evidence>
<dbReference type="Pfam" id="PF00905">
    <property type="entry name" value="Transpeptidase"/>
    <property type="match status" value="1"/>
</dbReference>
<evidence type="ECO:0000256" key="3">
    <source>
        <dbReference type="ARBA" id="ARBA00023136"/>
    </source>
</evidence>
<dbReference type="InterPro" id="IPR001460">
    <property type="entry name" value="PCN-bd_Tpept"/>
</dbReference>
<dbReference type="InterPro" id="IPR005311">
    <property type="entry name" value="PBP_dimer"/>
</dbReference>
<keyword evidence="3" id="KW-0472">Membrane</keyword>
<dbReference type="OrthoDB" id="9804124at2"/>
<protein>
    <submittedName>
        <fullName evidence="6">Penicillin-binding protein</fullName>
    </submittedName>
</protein>
<keyword evidence="7" id="KW-1185">Reference proteome</keyword>
<dbReference type="RefSeq" id="WP_126549700.1">
    <property type="nucleotide sequence ID" value="NZ_BIFS01000001.1"/>
</dbReference>
<feature type="domain" description="Penicillin-binding protein dimerisation" evidence="5">
    <location>
        <begin position="55"/>
        <end position="215"/>
    </location>
</feature>
<dbReference type="SUPFAM" id="SSF56519">
    <property type="entry name" value="Penicillin binding protein dimerisation domain"/>
    <property type="match status" value="1"/>
</dbReference>
<accession>A0A402AG92</accession>
<dbReference type="Gene3D" id="3.30.450.330">
    <property type="match status" value="1"/>
</dbReference>
<evidence type="ECO:0000256" key="2">
    <source>
        <dbReference type="ARBA" id="ARBA00007171"/>
    </source>
</evidence>
<evidence type="ECO:0000259" key="5">
    <source>
        <dbReference type="Pfam" id="PF03717"/>
    </source>
</evidence>
<gene>
    <name evidence="6" type="primary">ftsI</name>
    <name evidence="6" type="ORF">KDK_19090</name>
</gene>
<proteinExistence type="inferred from homology"/>
<dbReference type="InterPro" id="IPR012338">
    <property type="entry name" value="Beta-lactam/transpept-like"/>
</dbReference>
<comment type="similarity">
    <text evidence="2">Belongs to the transpeptidase family.</text>
</comment>
<dbReference type="EMBL" id="BIFS01000001">
    <property type="protein sequence ID" value="GCE18109.1"/>
    <property type="molecule type" value="Genomic_DNA"/>
</dbReference>
<evidence type="ECO:0000313" key="7">
    <source>
        <dbReference type="Proteomes" id="UP000287188"/>
    </source>
</evidence>
<sequence>MSTELRRARNRQMVIFLLVCVGMVILSGRLYDWQVIHGPQLARAADAEHIQNQTLNAPRGRIYDATGQLLATNVVRDDVYIEPSQLVTDYPDTYQAERDAVIQKLSGVLTNIPLEKLKSAFDSSVPTVRVAISITPDQSQKLKDLHLPYTFLEPRTWRTYPGGDLAAQVLGYVQEDASGGSPQGIYGVEKKYNTQLSGKAGSFTAETDLNGNPLTVGPSAEQDAVNGDDITLTIDSTIQYQLQNELEARVKQMGAESGTAVVLNARTGAIVAMTGAPTFDPNNYSKYASDTGCRGQLEVYSNPALYCAYEPGSTMKAITMAAALDQHLIKPTDTIQDTGTLTFNDGTPPVENWHNLGYGTESMTQVLEHSANVGAAWVVTQKLGSKGFYPYLQRFGFGQRTDVLDPESAGTYRTPDSKDWSPSDLARQSFGQSIQVTPLQMASAYQAIANGGTLMQPYLVSSLRDKDHTTTIQPHEERQVISAEAAKTLGLMLESAANYNKEGVPGYRAAIKTGTATIQGLVDTNTDASMAGFLPVSNPQFVILVKIDHPTATIYGGGAAGPVWREIAQQLMWHYGIPPDAAG</sequence>
<organism evidence="6 7">
    <name type="scientific">Dictyobacter kobayashii</name>
    <dbReference type="NCBI Taxonomy" id="2014872"/>
    <lineage>
        <taxon>Bacteria</taxon>
        <taxon>Bacillati</taxon>
        <taxon>Chloroflexota</taxon>
        <taxon>Ktedonobacteria</taxon>
        <taxon>Ktedonobacterales</taxon>
        <taxon>Dictyobacteraceae</taxon>
        <taxon>Dictyobacter</taxon>
    </lineage>
</organism>
<comment type="caution">
    <text evidence="6">The sequence shown here is derived from an EMBL/GenBank/DDBJ whole genome shotgun (WGS) entry which is preliminary data.</text>
</comment>
<dbReference type="InterPro" id="IPR050515">
    <property type="entry name" value="Beta-lactam/transpept"/>
</dbReference>
<dbReference type="GO" id="GO:0005886">
    <property type="term" value="C:plasma membrane"/>
    <property type="evidence" value="ECO:0007669"/>
    <property type="project" value="TreeGrafter"/>
</dbReference>
<dbReference type="SUPFAM" id="SSF56601">
    <property type="entry name" value="beta-lactamase/transpeptidase-like"/>
    <property type="match status" value="1"/>
</dbReference>
<evidence type="ECO:0000313" key="6">
    <source>
        <dbReference type="EMBL" id="GCE18109.1"/>
    </source>
</evidence>
<dbReference type="GO" id="GO:0008658">
    <property type="term" value="F:penicillin binding"/>
    <property type="evidence" value="ECO:0007669"/>
    <property type="project" value="InterPro"/>
</dbReference>
<dbReference type="InterPro" id="IPR036138">
    <property type="entry name" value="PBP_dimer_sf"/>
</dbReference>
<dbReference type="AlphaFoldDB" id="A0A402AG92"/>
<comment type="subcellular location">
    <subcellularLocation>
        <location evidence="1">Membrane</location>
    </subcellularLocation>
</comment>
<dbReference type="Gene3D" id="3.40.710.10">
    <property type="entry name" value="DD-peptidase/beta-lactamase superfamily"/>
    <property type="match status" value="1"/>
</dbReference>
<dbReference type="Proteomes" id="UP000287188">
    <property type="component" value="Unassembled WGS sequence"/>
</dbReference>
<feature type="domain" description="Penicillin-binding protein transpeptidase" evidence="4">
    <location>
        <begin position="258"/>
        <end position="568"/>
    </location>
</feature>
<name>A0A402AG92_9CHLR</name>
<dbReference type="Pfam" id="PF03717">
    <property type="entry name" value="PBP_dimer"/>
    <property type="match status" value="1"/>
</dbReference>
<dbReference type="GO" id="GO:0071555">
    <property type="term" value="P:cell wall organization"/>
    <property type="evidence" value="ECO:0007669"/>
    <property type="project" value="TreeGrafter"/>
</dbReference>